<dbReference type="SUPFAM" id="SSF55856">
    <property type="entry name" value="Cytochrome b5-like heme/steroid binding domain"/>
    <property type="match status" value="2"/>
</dbReference>
<feature type="transmembrane region" description="Helical" evidence="10">
    <location>
        <begin position="1020"/>
        <end position="1038"/>
    </location>
</feature>
<reference evidence="12" key="1">
    <citation type="journal article" date="2020" name="J Insects Food Feed">
        <title>The yellow mealworm (Tenebrio molitor) genome: a resource for the emerging insects as food and feed industry.</title>
        <authorList>
            <person name="Eriksson T."/>
            <person name="Andere A."/>
            <person name="Kelstrup H."/>
            <person name="Emery V."/>
            <person name="Picard C."/>
        </authorList>
    </citation>
    <scope>NUCLEOTIDE SEQUENCE</scope>
    <source>
        <strain evidence="12">Stoneville</strain>
        <tissue evidence="12">Whole head</tissue>
    </source>
</reference>
<dbReference type="EMBL" id="JABDTM020019012">
    <property type="protein sequence ID" value="KAH0817684.1"/>
    <property type="molecule type" value="Genomic_DNA"/>
</dbReference>
<organism evidence="12 13">
    <name type="scientific">Tenebrio molitor</name>
    <name type="common">Yellow mealworm beetle</name>
    <dbReference type="NCBI Taxonomy" id="7067"/>
    <lineage>
        <taxon>Eukaryota</taxon>
        <taxon>Metazoa</taxon>
        <taxon>Ecdysozoa</taxon>
        <taxon>Arthropoda</taxon>
        <taxon>Hexapoda</taxon>
        <taxon>Insecta</taxon>
        <taxon>Pterygota</taxon>
        <taxon>Neoptera</taxon>
        <taxon>Endopterygota</taxon>
        <taxon>Coleoptera</taxon>
        <taxon>Polyphaga</taxon>
        <taxon>Cucujiformia</taxon>
        <taxon>Tenebrionidae</taxon>
        <taxon>Tenebrio</taxon>
    </lineage>
</organism>
<dbReference type="InterPro" id="IPR053100">
    <property type="entry name" value="Cytochrome_b5-related"/>
</dbReference>
<keyword evidence="10" id="KW-0472">Membrane</keyword>
<feature type="transmembrane region" description="Helical" evidence="10">
    <location>
        <begin position="600"/>
        <end position="621"/>
    </location>
</feature>
<evidence type="ECO:0000256" key="1">
    <source>
        <dbReference type="ARBA" id="ARBA00004613"/>
    </source>
</evidence>
<dbReference type="FunFam" id="3.10.120.10:FF:000020">
    <property type="entry name" value="Cytochrome b5-related protein"/>
    <property type="match status" value="2"/>
</dbReference>
<dbReference type="PROSITE" id="PS00191">
    <property type="entry name" value="CYTOCHROME_B5_1"/>
    <property type="match status" value="2"/>
</dbReference>
<comment type="function">
    <text evidence="8">May play a role in muscle cell metabolism.</text>
</comment>
<feature type="transmembrane region" description="Helical" evidence="10">
    <location>
        <begin position="996"/>
        <end position="1014"/>
    </location>
</feature>
<dbReference type="GO" id="GO:0046872">
    <property type="term" value="F:metal ion binding"/>
    <property type="evidence" value="ECO:0007669"/>
    <property type="project" value="UniProtKB-KW"/>
</dbReference>
<dbReference type="FunFam" id="2.120.10.30:FF:000045">
    <property type="entry name" value="Blast:Protein yellow"/>
    <property type="match status" value="1"/>
</dbReference>
<evidence type="ECO:0000256" key="4">
    <source>
        <dbReference type="ARBA" id="ARBA00022617"/>
    </source>
</evidence>
<evidence type="ECO:0000259" key="11">
    <source>
        <dbReference type="PROSITE" id="PS50255"/>
    </source>
</evidence>
<comment type="caution">
    <text evidence="12">The sequence shown here is derived from an EMBL/GenBank/DDBJ whole genome shotgun (WGS) entry which is preliminary data.</text>
</comment>
<evidence type="ECO:0000313" key="12">
    <source>
        <dbReference type="EMBL" id="KAH0817684.1"/>
    </source>
</evidence>
<dbReference type="Pfam" id="PF03022">
    <property type="entry name" value="MRJP"/>
    <property type="match status" value="1"/>
</dbReference>
<keyword evidence="13" id="KW-1185">Reference proteome</keyword>
<dbReference type="InterPro" id="IPR018506">
    <property type="entry name" value="Cyt_B5_heme-BS"/>
</dbReference>
<feature type="transmembrane region" description="Helical" evidence="10">
    <location>
        <begin position="576"/>
        <end position="594"/>
    </location>
</feature>
<dbReference type="InterPro" id="IPR005804">
    <property type="entry name" value="FA_desaturase_dom"/>
</dbReference>
<accession>A0A8J6HN42</accession>
<evidence type="ECO:0000256" key="8">
    <source>
        <dbReference type="ARBA" id="ARBA00055674"/>
    </source>
</evidence>
<feature type="domain" description="Cytochrome b5 heme-binding" evidence="11">
    <location>
        <begin position="472"/>
        <end position="539"/>
    </location>
</feature>
<dbReference type="Gene3D" id="2.120.10.30">
    <property type="entry name" value="TolB, C-terminal domain"/>
    <property type="match status" value="1"/>
</dbReference>
<name>A0A8J6HN42_TENMO</name>
<evidence type="ECO:0000256" key="2">
    <source>
        <dbReference type="ARBA" id="ARBA00009127"/>
    </source>
</evidence>
<dbReference type="GO" id="GO:0005576">
    <property type="term" value="C:extracellular region"/>
    <property type="evidence" value="ECO:0007669"/>
    <property type="project" value="UniProtKB-SubCell"/>
</dbReference>
<evidence type="ECO:0000256" key="7">
    <source>
        <dbReference type="ARBA" id="ARBA00023004"/>
    </source>
</evidence>
<dbReference type="Proteomes" id="UP000719412">
    <property type="component" value="Unassembled WGS sequence"/>
</dbReference>
<feature type="transmembrane region" description="Helical" evidence="10">
    <location>
        <begin position="1102"/>
        <end position="1122"/>
    </location>
</feature>
<evidence type="ECO:0000256" key="3">
    <source>
        <dbReference type="ARBA" id="ARBA00022525"/>
    </source>
</evidence>
<dbReference type="InterPro" id="IPR036400">
    <property type="entry name" value="Cyt_B5-like_heme/steroid_sf"/>
</dbReference>
<evidence type="ECO:0000256" key="10">
    <source>
        <dbReference type="SAM" id="Phobius"/>
    </source>
</evidence>
<comment type="similarity">
    <text evidence="2">Belongs to the major royal jelly protein family.</text>
</comment>
<keyword evidence="7" id="KW-0408">Iron</keyword>
<dbReference type="PANTHER" id="PTHR16740">
    <property type="entry name" value="CYTOCHROME B5-RELATED PROTEIN-RELATED"/>
    <property type="match status" value="1"/>
</dbReference>
<dbReference type="Gene3D" id="3.10.120.10">
    <property type="entry name" value="Cytochrome b5-like heme/steroid binding domain"/>
    <property type="match status" value="2"/>
</dbReference>
<dbReference type="InterPro" id="IPR011042">
    <property type="entry name" value="6-blade_b-propeller_TolB-like"/>
</dbReference>
<keyword evidence="6" id="KW-0732">Signal</keyword>
<evidence type="ECO:0000256" key="6">
    <source>
        <dbReference type="ARBA" id="ARBA00022729"/>
    </source>
</evidence>
<feature type="transmembrane region" description="Helical" evidence="10">
    <location>
        <begin position="682"/>
        <end position="701"/>
    </location>
</feature>
<reference evidence="12" key="2">
    <citation type="submission" date="2021-08" db="EMBL/GenBank/DDBJ databases">
        <authorList>
            <person name="Eriksson T."/>
        </authorList>
    </citation>
    <scope>NUCLEOTIDE SEQUENCE</scope>
    <source>
        <strain evidence="12">Stoneville</strain>
        <tissue evidence="12">Whole head</tissue>
    </source>
</reference>
<evidence type="ECO:0000256" key="9">
    <source>
        <dbReference type="ARBA" id="ARBA00073492"/>
    </source>
</evidence>
<keyword evidence="5" id="KW-0479">Metal-binding</keyword>
<dbReference type="InterPro" id="IPR017996">
    <property type="entry name" value="MRJP/yellow-related"/>
</dbReference>
<dbReference type="InterPro" id="IPR001199">
    <property type="entry name" value="Cyt_B5-like_heme/steroid-bd"/>
</dbReference>
<dbReference type="GO" id="GO:0020037">
    <property type="term" value="F:heme binding"/>
    <property type="evidence" value="ECO:0007669"/>
    <property type="project" value="InterPro"/>
</dbReference>
<sequence length="1295" mass="149711">MNIGLRRPYKYGLSLCQVNQISSLLPFFLQLGLLDLPQEDYHPTERTGPFVTWYQWKTLDFEFPTEEDRQSAIDNEEFIPENNLPLGLEVYKERLFVTMPKWKPGVPATLAVLPRKPKEPSPKLVPYPNWDYHTTESCQGLTSVFRIKADSCGRLWVLDSGQINVTIKPLQVCPPQIFLFDLTTNKLLLRYPLPDDFIKQDSLYSNIAVDIRDGDCIDVHAYLTDVWRYGLVVFSLKSMRSWRITDHLFYPDPLSAAYNVHGLEFEWVDGIFGMALSPYNRKVQDRILYFHPMSSFREFYVKTSVICNETGWNDVKDAFKVMGQSRGKFGHASASGMDRNGVMFFNLVTRDSIGCWDSRKPYKRDNVGILARSTKTLVFPNDLRVDEEERQSVWVLSNRLPFYLYRELNKKDINFRIMSAYADEAIRELTDIIWSKPNMPPRSEDVPVSTLKIVPPPNRSPAQNGSLWLKDKHKTDGAEGLWRIHDGLYDVSGFIKNHPGGPEWLDLTKGTDITEAFEVHHLNSHPEELLKKFYVRDAKTKRNSPFTFKDDGFYRTLKREVKTILQTLPKQPINTSAFFTDFLLVGTFFFSILATIYWNYWLAILAGLFLGCVVIASHNYFHQKDNFRMLYFNLSLMQTSEWRISHVLSHHLHTNTIDDMEITMNEPFLQFLPHEKTTFLRFGYYLYFPLYWITAFHANYLKRVIYIAKGDTSLIQWYDFVPYTLPLAMYFVGGQSLLATLWMWTFIVIVGSFHFSAVGLNAAHHHPDIFHDGDTPRSDTDYDWGLSQLDAIMDRNEITGSHFLVLTNFGDHALHHMFPTLDHGTLELLYPALKKVCQQFNVDLRMVSQLELIKGSFTQLTRIQPNPNPPNLLKKDEPLKTGLRWLKGKRADDGAEGLWRIHDKLYDLNEFIQKHPGGAEWIELTQGTDITEAFETHHLTSIPEKLLQNLFIRPAKTPRNSPFTFKEGGFYKTMKRNIAKKLADVPKAPAERSKKIADFLLTTYIVLALMAAFWRSFTCGMLSGIFLSLTAIAAHNFFHQKDNFRMYYFNFTLLEYKEWRISHALSHHLHTNTINDLEISSLEPFIEYLPGQKKILEQLVKIVISPIVYCFIFFGSFIRSVVQILTKEKAFDAVVLLPFSVLALMVVFSGGDIVFSSVMFFWVQLSGSLHFGAVGVNAAHHHPDIFHDGDTPRPKHELDWGIHQLDAVMDRKDITGSHFLVLTNFGDHALHHMFPTIDHGLLEYLYPTFLKTCSEFGIEWRLSSQIELVKGQIKQIAKIKPNEEPPRPLKPIKFL</sequence>
<keyword evidence="10" id="KW-0812">Transmembrane</keyword>
<gene>
    <name evidence="12" type="ORF">GEV33_005108</name>
</gene>
<protein>
    <recommendedName>
        <fullName evidence="9">Cytochrome b5-related protein</fullName>
    </recommendedName>
</protein>
<evidence type="ECO:0000256" key="5">
    <source>
        <dbReference type="ARBA" id="ARBA00022723"/>
    </source>
</evidence>
<feature type="transmembrane region" description="Helical" evidence="10">
    <location>
        <begin position="1134"/>
        <end position="1163"/>
    </location>
</feature>
<feature type="domain" description="Cytochrome b5 heme-binding" evidence="11">
    <location>
        <begin position="901"/>
        <end position="956"/>
    </location>
</feature>
<keyword evidence="10" id="KW-1133">Transmembrane helix</keyword>
<evidence type="ECO:0000313" key="13">
    <source>
        <dbReference type="Proteomes" id="UP000719412"/>
    </source>
</evidence>
<dbReference type="PANTHER" id="PTHR16740:SF1">
    <property type="entry name" value="CYTOCHROME B5-RELATED PROTEIN-RELATED"/>
    <property type="match status" value="1"/>
</dbReference>
<dbReference type="PRINTS" id="PR01366">
    <property type="entry name" value="ROYALJELLY"/>
</dbReference>
<dbReference type="Pfam" id="PF00173">
    <property type="entry name" value="Cyt-b5"/>
    <property type="match status" value="2"/>
</dbReference>
<dbReference type="Pfam" id="PF00487">
    <property type="entry name" value="FA_desaturase"/>
    <property type="match status" value="2"/>
</dbReference>
<dbReference type="SMART" id="SM01117">
    <property type="entry name" value="Cyt-b5"/>
    <property type="match status" value="2"/>
</dbReference>
<keyword evidence="3" id="KW-0964">Secreted</keyword>
<dbReference type="PROSITE" id="PS50255">
    <property type="entry name" value="CYTOCHROME_B5_2"/>
    <property type="match status" value="2"/>
</dbReference>
<feature type="transmembrane region" description="Helical" evidence="10">
    <location>
        <begin position="727"/>
        <end position="750"/>
    </location>
</feature>
<keyword evidence="4" id="KW-0349">Heme</keyword>
<comment type="subcellular location">
    <subcellularLocation>
        <location evidence="1">Secreted</location>
    </subcellularLocation>
</comment>
<dbReference type="GO" id="GO:0006629">
    <property type="term" value="P:lipid metabolic process"/>
    <property type="evidence" value="ECO:0007669"/>
    <property type="project" value="InterPro"/>
</dbReference>
<proteinExistence type="inferred from homology"/>